<dbReference type="SMART" id="SM00184">
    <property type="entry name" value="RING"/>
    <property type="match status" value="1"/>
</dbReference>
<name>A0A7S2XQ85_9STRA</name>
<sequence>MVAVISLQRRKSHADARRNNNTNRAAFGRRSTPHSGMKSSPYVGWFRHAPPSSVKGLRSMSHLDLHILQPSTMPMKKSPYVGWFRHAPSSRLKLKKGLTGWSHEEILDLLDKLFIPDRKKISNHAYSRNLCVSGRLPGGSPLHENTNDNDSFPPVTWLDHHANEALHRSVHENDAINVGDFVAGEPSSCTSSSSSSSGNSLHTDEDGPQEQSATLNLLARLASWLLFPAGTYGKDSYDFPTVDDFYSRIGSSLTAFLFPFISNLVRRVGFLEDGSHRRLFQPLRYQEEVEQEDDDTVNDEDEHDGSDDESSEYSNYSGHYNHLSNHQTNSDDHRIPSPLGVSVSSMAEAYHAHQATKEVTEPSNNSNIEDVGAVAMIDGERQHEHRLDYVITQMDIARMVRNASRHLDVESILSLPTVTYRSNGIMTEDRVPTTQPSDKAKPGTSQSSKELPADGWSWINVPPDPDSDENNTKDGFEEVKYPHAVTSAHEDDKQPFCVICLEHFNDGDRLRALPCHHLFHIGCIDKWLSGTCSEEECYTSGCPTCKKHPVVQEDYFPTSTDGSVPGWAFARLGDSLIKESDSYSTENS</sequence>
<dbReference type="CDD" id="cd16448">
    <property type="entry name" value="RING-H2"/>
    <property type="match status" value="1"/>
</dbReference>
<protein>
    <recommendedName>
        <fullName evidence="6">RING-type domain-containing protein</fullName>
    </recommendedName>
</protein>
<evidence type="ECO:0000256" key="2">
    <source>
        <dbReference type="ARBA" id="ARBA00022771"/>
    </source>
</evidence>
<feature type="region of interest" description="Disordered" evidence="5">
    <location>
        <begin position="283"/>
        <end position="339"/>
    </location>
</feature>
<gene>
    <name evidence="7" type="ORF">ASEP1449_LOCUS7568</name>
</gene>
<evidence type="ECO:0000256" key="5">
    <source>
        <dbReference type="SAM" id="MobiDB-lite"/>
    </source>
</evidence>
<dbReference type="Gene3D" id="3.30.40.10">
    <property type="entry name" value="Zinc/RING finger domain, C3HC4 (zinc finger)"/>
    <property type="match status" value="1"/>
</dbReference>
<keyword evidence="1" id="KW-0479">Metal-binding</keyword>
<feature type="compositionally biased region" description="Low complexity" evidence="5">
    <location>
        <begin position="187"/>
        <end position="200"/>
    </location>
</feature>
<dbReference type="InterPro" id="IPR001841">
    <property type="entry name" value="Znf_RING"/>
</dbReference>
<dbReference type="InterPro" id="IPR013083">
    <property type="entry name" value="Znf_RING/FYVE/PHD"/>
</dbReference>
<proteinExistence type="predicted"/>
<feature type="compositionally biased region" description="Acidic residues" evidence="5">
    <location>
        <begin position="288"/>
        <end position="311"/>
    </location>
</feature>
<evidence type="ECO:0000313" key="7">
    <source>
        <dbReference type="EMBL" id="CAD9815742.1"/>
    </source>
</evidence>
<feature type="domain" description="RING-type" evidence="6">
    <location>
        <begin position="497"/>
        <end position="546"/>
    </location>
</feature>
<keyword evidence="3" id="KW-0862">Zinc</keyword>
<accession>A0A7S2XQ85</accession>
<dbReference type="EMBL" id="HBHQ01011307">
    <property type="protein sequence ID" value="CAD9815742.1"/>
    <property type="molecule type" value="Transcribed_RNA"/>
</dbReference>
<evidence type="ECO:0000256" key="3">
    <source>
        <dbReference type="ARBA" id="ARBA00022833"/>
    </source>
</evidence>
<feature type="region of interest" description="Disordered" evidence="5">
    <location>
        <begin position="186"/>
        <end position="211"/>
    </location>
</feature>
<reference evidence="7" key="1">
    <citation type="submission" date="2021-01" db="EMBL/GenBank/DDBJ databases">
        <authorList>
            <person name="Corre E."/>
            <person name="Pelletier E."/>
            <person name="Niang G."/>
            <person name="Scheremetjew M."/>
            <person name="Finn R."/>
            <person name="Kale V."/>
            <person name="Holt S."/>
            <person name="Cochrane G."/>
            <person name="Meng A."/>
            <person name="Brown T."/>
            <person name="Cohen L."/>
        </authorList>
    </citation>
    <scope>NUCLEOTIDE SEQUENCE</scope>
    <source>
        <strain evidence="7">CCMP2084</strain>
    </source>
</reference>
<dbReference type="PROSITE" id="PS50089">
    <property type="entry name" value="ZF_RING_2"/>
    <property type="match status" value="1"/>
</dbReference>
<dbReference type="InterPro" id="IPR052788">
    <property type="entry name" value="RING-type_E3_ligase_ATL"/>
</dbReference>
<feature type="compositionally biased region" description="Low complexity" evidence="5">
    <location>
        <begin position="19"/>
        <end position="30"/>
    </location>
</feature>
<dbReference type="GO" id="GO:0008270">
    <property type="term" value="F:zinc ion binding"/>
    <property type="evidence" value="ECO:0007669"/>
    <property type="project" value="UniProtKB-KW"/>
</dbReference>
<evidence type="ECO:0000256" key="1">
    <source>
        <dbReference type="ARBA" id="ARBA00022723"/>
    </source>
</evidence>
<dbReference type="Pfam" id="PF13639">
    <property type="entry name" value="zf-RING_2"/>
    <property type="match status" value="1"/>
</dbReference>
<feature type="region of interest" description="Disordered" evidence="5">
    <location>
        <begin position="424"/>
        <end position="474"/>
    </location>
</feature>
<feature type="compositionally biased region" description="Polar residues" evidence="5">
    <location>
        <begin position="432"/>
        <end position="449"/>
    </location>
</feature>
<dbReference type="AlphaFoldDB" id="A0A7S2XQ85"/>
<dbReference type="SUPFAM" id="SSF57850">
    <property type="entry name" value="RING/U-box"/>
    <property type="match status" value="1"/>
</dbReference>
<evidence type="ECO:0000256" key="4">
    <source>
        <dbReference type="PROSITE-ProRule" id="PRU00175"/>
    </source>
</evidence>
<feature type="region of interest" description="Disordered" evidence="5">
    <location>
        <begin position="8"/>
        <end position="39"/>
    </location>
</feature>
<dbReference type="PANTHER" id="PTHR45798">
    <property type="entry name" value="RING-H2 FINGER PROTEIN ATL61-RELATED-RELATED"/>
    <property type="match status" value="1"/>
</dbReference>
<organism evidence="7">
    <name type="scientific">Attheya septentrionalis</name>
    <dbReference type="NCBI Taxonomy" id="420275"/>
    <lineage>
        <taxon>Eukaryota</taxon>
        <taxon>Sar</taxon>
        <taxon>Stramenopiles</taxon>
        <taxon>Ochrophyta</taxon>
        <taxon>Bacillariophyta</taxon>
        <taxon>Coscinodiscophyceae</taxon>
        <taxon>Chaetocerotophycidae</taxon>
        <taxon>Chaetocerotales</taxon>
        <taxon>Attheyaceae</taxon>
        <taxon>Attheya</taxon>
    </lineage>
</organism>
<evidence type="ECO:0000259" key="6">
    <source>
        <dbReference type="PROSITE" id="PS50089"/>
    </source>
</evidence>
<dbReference type="PANTHER" id="PTHR45798:SF88">
    <property type="entry name" value="RING-H2 FINGER PROTEIN ATL61-RELATED"/>
    <property type="match status" value="1"/>
</dbReference>
<keyword evidence="2 4" id="KW-0863">Zinc-finger</keyword>